<gene>
    <name evidence="4" type="ORF">BDV96DRAFT_613560</name>
</gene>
<dbReference type="InterPro" id="IPR019810">
    <property type="entry name" value="Citrate_synthase_AS"/>
</dbReference>
<protein>
    <recommendedName>
        <fullName evidence="3">Citrate synthase</fullName>
    </recommendedName>
</protein>
<dbReference type="OrthoDB" id="435022at2759"/>
<evidence type="ECO:0000313" key="5">
    <source>
        <dbReference type="Proteomes" id="UP000799770"/>
    </source>
</evidence>
<evidence type="ECO:0000256" key="1">
    <source>
        <dbReference type="ARBA" id="ARBA00010566"/>
    </source>
</evidence>
<dbReference type="GO" id="GO:0006099">
    <property type="term" value="P:tricarboxylic acid cycle"/>
    <property type="evidence" value="ECO:0007669"/>
    <property type="project" value="TreeGrafter"/>
</dbReference>
<comment type="similarity">
    <text evidence="1 3">Belongs to the citrate synthase family.</text>
</comment>
<evidence type="ECO:0000256" key="2">
    <source>
        <dbReference type="ARBA" id="ARBA00022679"/>
    </source>
</evidence>
<name>A0A6A5Z5E5_9PLEO</name>
<dbReference type="PRINTS" id="PR00143">
    <property type="entry name" value="CITRTSNTHASE"/>
</dbReference>
<dbReference type="Gene3D" id="1.10.580.10">
    <property type="entry name" value="Citrate Synthase, domain 1"/>
    <property type="match status" value="1"/>
</dbReference>
<dbReference type="InterPro" id="IPR016143">
    <property type="entry name" value="Citrate_synth-like_sm_a-sub"/>
</dbReference>
<proteinExistence type="inferred from homology"/>
<dbReference type="PROSITE" id="PS00480">
    <property type="entry name" value="CITRATE_SYNTHASE"/>
    <property type="match status" value="1"/>
</dbReference>
<organism evidence="4 5">
    <name type="scientific">Lophiotrema nucula</name>
    <dbReference type="NCBI Taxonomy" id="690887"/>
    <lineage>
        <taxon>Eukaryota</taxon>
        <taxon>Fungi</taxon>
        <taxon>Dikarya</taxon>
        <taxon>Ascomycota</taxon>
        <taxon>Pezizomycotina</taxon>
        <taxon>Dothideomycetes</taxon>
        <taxon>Pleosporomycetidae</taxon>
        <taxon>Pleosporales</taxon>
        <taxon>Lophiotremataceae</taxon>
        <taxon>Lophiotrema</taxon>
    </lineage>
</organism>
<dbReference type="Proteomes" id="UP000799770">
    <property type="component" value="Unassembled WGS sequence"/>
</dbReference>
<dbReference type="Gene3D" id="1.10.230.10">
    <property type="entry name" value="Cytochrome P450-Terp, domain 2"/>
    <property type="match status" value="1"/>
</dbReference>
<dbReference type="GO" id="GO:0005759">
    <property type="term" value="C:mitochondrial matrix"/>
    <property type="evidence" value="ECO:0007669"/>
    <property type="project" value="TreeGrafter"/>
</dbReference>
<dbReference type="PANTHER" id="PTHR11739">
    <property type="entry name" value="CITRATE SYNTHASE"/>
    <property type="match status" value="1"/>
</dbReference>
<dbReference type="InterPro" id="IPR016142">
    <property type="entry name" value="Citrate_synth-like_lrg_a-sub"/>
</dbReference>
<keyword evidence="5" id="KW-1185">Reference proteome</keyword>
<evidence type="ECO:0000256" key="3">
    <source>
        <dbReference type="RuleBase" id="RU000441"/>
    </source>
</evidence>
<dbReference type="EMBL" id="ML977327">
    <property type="protein sequence ID" value="KAF2113638.1"/>
    <property type="molecule type" value="Genomic_DNA"/>
</dbReference>
<dbReference type="GO" id="GO:0046912">
    <property type="term" value="F:acyltransferase activity, acyl groups converted into alkyl on transfer"/>
    <property type="evidence" value="ECO:0007669"/>
    <property type="project" value="InterPro"/>
</dbReference>
<dbReference type="PANTHER" id="PTHR11739:SF4">
    <property type="entry name" value="CITRATE SYNTHASE, PEROXISOMAL"/>
    <property type="match status" value="1"/>
</dbReference>
<sequence>MQYNVESLSSAVSSIPSEDSLSVLDNRTGRMYTIPVERNAVSAIDFAQIKGSTFGADPVDRVDAGLRVFDPGFLNTAVVESSMTFVDGKQGTIHYREHSLDNLVRDNDWEDVVYMLNWGSLPTSDEKKQFRRALADAMPPPQAVVNVITAFPRDALNSSLIQAGLSAYASCDEGSRKLHGSVRPQYLGNMPRVDAAIVRSLSALATTIALTYCHKRGKSFTSPDPHSSFIGNVLLMMGFSQNGKPDPKVERCFEKLWVLYADHEMTNSTAAFLHASSTLTDPISALTSAIVSAYGPLHGAAIDMAYHGFEQMGSPAGVPAFIEGVKAGRYRLFGYGHRIYKTVDPRAKWIRAMISEHQELVYSNKMLQIAMEVDRIASSDEYFTSRKLKANADLYGCFLYTAMGFETDIIVAMASLSRAGGVLAHWREAMHEKSCLWRPMQIFTGSISGAQGAKL</sequence>
<dbReference type="Pfam" id="PF00285">
    <property type="entry name" value="Citrate_synt"/>
    <property type="match status" value="1"/>
</dbReference>
<reference evidence="4" key="1">
    <citation type="journal article" date="2020" name="Stud. Mycol.">
        <title>101 Dothideomycetes genomes: a test case for predicting lifestyles and emergence of pathogens.</title>
        <authorList>
            <person name="Haridas S."/>
            <person name="Albert R."/>
            <person name="Binder M."/>
            <person name="Bloem J."/>
            <person name="Labutti K."/>
            <person name="Salamov A."/>
            <person name="Andreopoulos B."/>
            <person name="Baker S."/>
            <person name="Barry K."/>
            <person name="Bills G."/>
            <person name="Bluhm B."/>
            <person name="Cannon C."/>
            <person name="Castanera R."/>
            <person name="Culley D."/>
            <person name="Daum C."/>
            <person name="Ezra D."/>
            <person name="Gonzalez J."/>
            <person name="Henrissat B."/>
            <person name="Kuo A."/>
            <person name="Liang C."/>
            <person name="Lipzen A."/>
            <person name="Lutzoni F."/>
            <person name="Magnuson J."/>
            <person name="Mondo S."/>
            <person name="Nolan M."/>
            <person name="Ohm R."/>
            <person name="Pangilinan J."/>
            <person name="Park H.-J."/>
            <person name="Ramirez L."/>
            <person name="Alfaro M."/>
            <person name="Sun H."/>
            <person name="Tritt A."/>
            <person name="Yoshinaga Y."/>
            <person name="Zwiers L.-H."/>
            <person name="Turgeon B."/>
            <person name="Goodwin S."/>
            <person name="Spatafora J."/>
            <person name="Crous P."/>
            <person name="Grigoriev I."/>
        </authorList>
    </citation>
    <scope>NUCLEOTIDE SEQUENCE</scope>
    <source>
        <strain evidence="4">CBS 627.86</strain>
    </source>
</reference>
<dbReference type="SUPFAM" id="SSF48256">
    <property type="entry name" value="Citrate synthase"/>
    <property type="match status" value="1"/>
</dbReference>
<dbReference type="InterPro" id="IPR002020">
    <property type="entry name" value="Citrate_synthase"/>
</dbReference>
<dbReference type="AlphaFoldDB" id="A0A6A5Z5E5"/>
<keyword evidence="2 3" id="KW-0808">Transferase</keyword>
<dbReference type="InterPro" id="IPR036969">
    <property type="entry name" value="Citrate_synthase_sf"/>
</dbReference>
<evidence type="ECO:0000313" key="4">
    <source>
        <dbReference type="EMBL" id="KAF2113638.1"/>
    </source>
</evidence>
<dbReference type="GO" id="GO:0005975">
    <property type="term" value="P:carbohydrate metabolic process"/>
    <property type="evidence" value="ECO:0007669"/>
    <property type="project" value="TreeGrafter"/>
</dbReference>
<accession>A0A6A5Z5E5</accession>